<gene>
    <name evidence="6" type="ORF">SYV04_27830</name>
</gene>
<proteinExistence type="predicted"/>
<dbReference type="Proteomes" id="UP001291309">
    <property type="component" value="Unassembled WGS sequence"/>
</dbReference>
<feature type="domain" description="Methyl-accepting transducer" evidence="5">
    <location>
        <begin position="183"/>
        <end position="419"/>
    </location>
</feature>
<dbReference type="Pfam" id="PF00015">
    <property type="entry name" value="MCPsignal"/>
    <property type="match status" value="1"/>
</dbReference>
<dbReference type="PANTHER" id="PTHR32089:SF112">
    <property type="entry name" value="LYSOZYME-LIKE PROTEIN-RELATED"/>
    <property type="match status" value="1"/>
</dbReference>
<keyword evidence="7" id="KW-1185">Reference proteome</keyword>
<keyword evidence="4" id="KW-0472">Membrane</keyword>
<dbReference type="SMART" id="SM00283">
    <property type="entry name" value="MA"/>
    <property type="match status" value="1"/>
</dbReference>
<dbReference type="InterPro" id="IPR004089">
    <property type="entry name" value="MCPsignal_dom"/>
</dbReference>
<evidence type="ECO:0000313" key="6">
    <source>
        <dbReference type="EMBL" id="MDY7230238.1"/>
    </source>
</evidence>
<evidence type="ECO:0000256" key="1">
    <source>
        <dbReference type="ARBA" id="ARBA00023224"/>
    </source>
</evidence>
<evidence type="ECO:0000256" key="3">
    <source>
        <dbReference type="SAM" id="MobiDB-lite"/>
    </source>
</evidence>
<dbReference type="SUPFAM" id="SSF58104">
    <property type="entry name" value="Methyl-accepting chemotaxis protein (MCP) signaling domain"/>
    <property type="match status" value="1"/>
</dbReference>
<protein>
    <submittedName>
        <fullName evidence="6">Methyl-accepting chemotaxis protein</fullName>
    </submittedName>
</protein>
<evidence type="ECO:0000256" key="2">
    <source>
        <dbReference type="PROSITE-ProRule" id="PRU00284"/>
    </source>
</evidence>
<evidence type="ECO:0000256" key="4">
    <source>
        <dbReference type="SAM" id="Phobius"/>
    </source>
</evidence>
<organism evidence="6 7">
    <name type="scientific">Hyalangium rubrum</name>
    <dbReference type="NCBI Taxonomy" id="3103134"/>
    <lineage>
        <taxon>Bacteria</taxon>
        <taxon>Pseudomonadati</taxon>
        <taxon>Myxococcota</taxon>
        <taxon>Myxococcia</taxon>
        <taxon>Myxococcales</taxon>
        <taxon>Cystobacterineae</taxon>
        <taxon>Archangiaceae</taxon>
        <taxon>Hyalangium</taxon>
    </lineage>
</organism>
<dbReference type="PROSITE" id="PS50111">
    <property type="entry name" value="CHEMOTAXIS_TRANSDUC_2"/>
    <property type="match status" value="1"/>
</dbReference>
<dbReference type="Gene3D" id="1.10.287.950">
    <property type="entry name" value="Methyl-accepting chemotaxis protein"/>
    <property type="match status" value="1"/>
</dbReference>
<dbReference type="EMBL" id="JAXIVS010000010">
    <property type="protein sequence ID" value="MDY7230238.1"/>
    <property type="molecule type" value="Genomic_DNA"/>
</dbReference>
<keyword evidence="4" id="KW-0812">Transmembrane</keyword>
<reference evidence="6 7" key="1">
    <citation type="submission" date="2023-12" db="EMBL/GenBank/DDBJ databases">
        <title>the genome sequence of Hyalangium sp. s54d21.</title>
        <authorList>
            <person name="Zhang X."/>
        </authorList>
    </citation>
    <scope>NUCLEOTIDE SEQUENCE [LARGE SCALE GENOMIC DNA]</scope>
    <source>
        <strain evidence="7">s54d21</strain>
    </source>
</reference>
<keyword evidence="1 2" id="KW-0807">Transducer</keyword>
<name>A0ABU5H9R7_9BACT</name>
<feature type="transmembrane region" description="Helical" evidence="4">
    <location>
        <begin position="20"/>
        <end position="42"/>
    </location>
</feature>
<feature type="transmembrane region" description="Helical" evidence="4">
    <location>
        <begin position="80"/>
        <end position="99"/>
    </location>
</feature>
<evidence type="ECO:0000313" key="7">
    <source>
        <dbReference type="Proteomes" id="UP001291309"/>
    </source>
</evidence>
<accession>A0ABU5H9R7</accession>
<evidence type="ECO:0000259" key="5">
    <source>
        <dbReference type="PROSITE" id="PS50111"/>
    </source>
</evidence>
<dbReference type="RefSeq" id="WP_321548959.1">
    <property type="nucleotide sequence ID" value="NZ_JAXIVS010000010.1"/>
</dbReference>
<keyword evidence="4" id="KW-1133">Transmembrane helix</keyword>
<comment type="caution">
    <text evidence="6">The sequence shown here is derived from an EMBL/GenBank/DDBJ whole genome shotgun (WGS) entry which is preliminary data.</text>
</comment>
<feature type="region of interest" description="Disordered" evidence="3">
    <location>
        <begin position="454"/>
        <end position="475"/>
    </location>
</feature>
<dbReference type="PANTHER" id="PTHR32089">
    <property type="entry name" value="METHYL-ACCEPTING CHEMOTAXIS PROTEIN MCPB"/>
    <property type="match status" value="1"/>
</dbReference>
<feature type="transmembrane region" description="Helical" evidence="4">
    <location>
        <begin position="54"/>
        <end position="74"/>
    </location>
</feature>
<feature type="transmembrane region" description="Helical" evidence="4">
    <location>
        <begin position="128"/>
        <end position="149"/>
    </location>
</feature>
<sequence length="482" mass="51932">MLLLLGDVLMVQFGALPSPHSVLAVAGVRFACLLLPLGVLGFMARMARWEVGPWLGLFSTAAWLLASQAAFYFAGTQRSLLHATLLLWSVFFIPMVLPLNSLARGLFYAFMVMSYAVLDLSLDPSPQLTPRMLGIGAMTVGTVSMAWTLERVLRSLRRQFFLKQEMGSTLRTLEASRTQVGDATDTLGQLVETLRDSTLELSSESSRAHMQTERIALASEAVARMARASSARASGASSIVSQATGHTQRIDDEMGLVESGMQSIAKAIIHTEASLRELETHARQIVAFTETLQEFANQTDVLALNAAMEAARAGDAGRSFAVVAREVRKLAEASKHSSVKINDVVRGIRIQLDETLLGMGTIRETTHQFESSFTDARKTLESIRGIVTQIEGLMRSTMEDASEQAGATEAISSGASQLQSLIESHARMSADVAITADRLGQLADELRALLPRKEARAEPPATPNAGPSLADSPLAGQHVVVA</sequence>